<dbReference type="EMBL" id="BK015540">
    <property type="protein sequence ID" value="DAE11906.1"/>
    <property type="molecule type" value="Genomic_DNA"/>
</dbReference>
<sequence length="55" mass="6277">MRVARGECKRLMIFCPPRMGKSTDATQYFPSWMLGNNPNLNFIISSYSADLANDF</sequence>
<name>A0A8S5PYD5_9CAUD</name>
<protein>
    <submittedName>
        <fullName evidence="1">Terminase large subunit</fullName>
    </submittedName>
</protein>
<accession>A0A8S5PYD5</accession>
<organism evidence="1">
    <name type="scientific">Myoviridae sp. ctBtT5</name>
    <dbReference type="NCBI Taxonomy" id="2825048"/>
    <lineage>
        <taxon>Viruses</taxon>
        <taxon>Duplodnaviria</taxon>
        <taxon>Heunggongvirae</taxon>
        <taxon>Uroviricota</taxon>
        <taxon>Caudoviricetes</taxon>
    </lineage>
</organism>
<reference evidence="1" key="1">
    <citation type="journal article" date="2021" name="Proc. Natl. Acad. Sci. U.S.A.">
        <title>A Catalog of Tens of Thousands of Viruses from Human Metagenomes Reveals Hidden Associations with Chronic Diseases.</title>
        <authorList>
            <person name="Tisza M.J."/>
            <person name="Buck C.B."/>
        </authorList>
    </citation>
    <scope>NUCLEOTIDE SEQUENCE</scope>
    <source>
        <strain evidence="1">CtBtT5</strain>
    </source>
</reference>
<evidence type="ECO:0000313" key="1">
    <source>
        <dbReference type="EMBL" id="DAE11906.1"/>
    </source>
</evidence>
<proteinExistence type="predicted"/>